<dbReference type="AlphaFoldDB" id="A0A1Q3CPU2"/>
<name>A0A1Q3CPU2_CEPFO</name>
<dbReference type="Proteomes" id="UP000187406">
    <property type="component" value="Unassembled WGS sequence"/>
</dbReference>
<reference evidence="2" key="1">
    <citation type="submission" date="2016-04" db="EMBL/GenBank/DDBJ databases">
        <title>Cephalotus genome sequencing.</title>
        <authorList>
            <person name="Fukushima K."/>
            <person name="Hasebe M."/>
            <person name="Fang X."/>
        </authorList>
    </citation>
    <scope>NUCLEOTIDE SEQUENCE [LARGE SCALE GENOMIC DNA]</scope>
    <source>
        <strain evidence="2">cv. St1</strain>
    </source>
</reference>
<gene>
    <name evidence="1" type="ORF">CFOL_v3_25605</name>
</gene>
<feature type="non-terminal residue" evidence="1">
    <location>
        <position position="146"/>
    </location>
</feature>
<feature type="non-terminal residue" evidence="1">
    <location>
        <position position="1"/>
    </location>
</feature>
<dbReference type="EMBL" id="BDDD01002560">
    <property type="protein sequence ID" value="GAV82152.1"/>
    <property type="molecule type" value="Genomic_DNA"/>
</dbReference>
<dbReference type="PANTHER" id="PTHR31973">
    <property type="entry name" value="POLYPROTEIN, PUTATIVE-RELATED"/>
    <property type="match status" value="1"/>
</dbReference>
<protein>
    <recommendedName>
        <fullName evidence="3">MULE transposase domain-containing protein</fullName>
    </recommendedName>
</protein>
<sequence length="146" mass="16875">FWAFDAAIEAFKYCRPVTCVDGTHLYGKYKGKLLITVNEHMGWQKPYAYHRFCVRHLASNFNTTLKNKALKTTVYAMTVATQQRQFNNQWEKIEDVEDVLPGAWLSIIPRDKWTLLYDQGRYGDITINMVEIFNGVLKGAHGLPIT</sequence>
<dbReference type="STRING" id="3775.A0A1Q3CPU2"/>
<keyword evidence="2" id="KW-1185">Reference proteome</keyword>
<proteinExistence type="predicted"/>
<evidence type="ECO:0000313" key="1">
    <source>
        <dbReference type="EMBL" id="GAV82152.1"/>
    </source>
</evidence>
<accession>A0A1Q3CPU2</accession>
<comment type="caution">
    <text evidence="1">The sequence shown here is derived from an EMBL/GenBank/DDBJ whole genome shotgun (WGS) entry which is preliminary data.</text>
</comment>
<dbReference type="InParanoid" id="A0A1Q3CPU2"/>
<evidence type="ECO:0008006" key="3">
    <source>
        <dbReference type="Google" id="ProtNLM"/>
    </source>
</evidence>
<dbReference type="OrthoDB" id="1895122at2759"/>
<dbReference type="PANTHER" id="PTHR31973:SF195">
    <property type="entry name" value="MUDR FAMILY TRANSPOSASE"/>
    <property type="match status" value="1"/>
</dbReference>
<organism evidence="1 2">
    <name type="scientific">Cephalotus follicularis</name>
    <name type="common">Albany pitcher plant</name>
    <dbReference type="NCBI Taxonomy" id="3775"/>
    <lineage>
        <taxon>Eukaryota</taxon>
        <taxon>Viridiplantae</taxon>
        <taxon>Streptophyta</taxon>
        <taxon>Embryophyta</taxon>
        <taxon>Tracheophyta</taxon>
        <taxon>Spermatophyta</taxon>
        <taxon>Magnoliopsida</taxon>
        <taxon>eudicotyledons</taxon>
        <taxon>Gunneridae</taxon>
        <taxon>Pentapetalae</taxon>
        <taxon>rosids</taxon>
        <taxon>fabids</taxon>
        <taxon>Oxalidales</taxon>
        <taxon>Cephalotaceae</taxon>
        <taxon>Cephalotus</taxon>
    </lineage>
</organism>
<evidence type="ECO:0000313" key="2">
    <source>
        <dbReference type="Proteomes" id="UP000187406"/>
    </source>
</evidence>